<proteinExistence type="predicted"/>
<name>A0A165Y8U7_9AGAM</name>
<accession>A0A165Y8U7</accession>
<protein>
    <submittedName>
        <fullName evidence="1">Uncharacterized protein</fullName>
    </submittedName>
</protein>
<keyword evidence="2" id="KW-1185">Reference proteome</keyword>
<dbReference type="EMBL" id="KV428275">
    <property type="protein sequence ID" value="KZT32996.1"/>
    <property type="molecule type" value="Genomic_DNA"/>
</dbReference>
<organism evidence="1 2">
    <name type="scientific">Sistotremastrum suecicum HHB10207 ss-3</name>
    <dbReference type="NCBI Taxonomy" id="1314776"/>
    <lineage>
        <taxon>Eukaryota</taxon>
        <taxon>Fungi</taxon>
        <taxon>Dikarya</taxon>
        <taxon>Basidiomycota</taxon>
        <taxon>Agaricomycotina</taxon>
        <taxon>Agaricomycetes</taxon>
        <taxon>Sistotremastrales</taxon>
        <taxon>Sistotremastraceae</taxon>
        <taxon>Sistotremastrum</taxon>
    </lineage>
</organism>
<sequence length="97" mass="10619">MSIPEVCRVSSLQYGGGRSGYHDEAKLISHWTSLAAIVSPSLHFRGGTRSGLGNFLRWSSACRTLLSSSIFLIFLVAMEEDFVAFQITALPLRSSKP</sequence>
<evidence type="ECO:0000313" key="1">
    <source>
        <dbReference type="EMBL" id="KZT32996.1"/>
    </source>
</evidence>
<dbReference type="Proteomes" id="UP000076798">
    <property type="component" value="Unassembled WGS sequence"/>
</dbReference>
<gene>
    <name evidence="1" type="ORF">SISSUDRAFT_453488</name>
</gene>
<dbReference type="AlphaFoldDB" id="A0A165Y8U7"/>
<reference evidence="1 2" key="1">
    <citation type="journal article" date="2016" name="Mol. Biol. Evol.">
        <title>Comparative Genomics of Early-Diverging Mushroom-Forming Fungi Provides Insights into the Origins of Lignocellulose Decay Capabilities.</title>
        <authorList>
            <person name="Nagy L.G."/>
            <person name="Riley R."/>
            <person name="Tritt A."/>
            <person name="Adam C."/>
            <person name="Daum C."/>
            <person name="Floudas D."/>
            <person name="Sun H."/>
            <person name="Yadav J.S."/>
            <person name="Pangilinan J."/>
            <person name="Larsson K.H."/>
            <person name="Matsuura K."/>
            <person name="Barry K."/>
            <person name="Labutti K."/>
            <person name="Kuo R."/>
            <person name="Ohm R.A."/>
            <person name="Bhattacharya S.S."/>
            <person name="Shirouzu T."/>
            <person name="Yoshinaga Y."/>
            <person name="Martin F.M."/>
            <person name="Grigoriev I.V."/>
            <person name="Hibbett D.S."/>
        </authorList>
    </citation>
    <scope>NUCLEOTIDE SEQUENCE [LARGE SCALE GENOMIC DNA]</scope>
    <source>
        <strain evidence="1 2">HHB10207 ss-3</strain>
    </source>
</reference>
<evidence type="ECO:0000313" key="2">
    <source>
        <dbReference type="Proteomes" id="UP000076798"/>
    </source>
</evidence>